<evidence type="ECO:0008006" key="4">
    <source>
        <dbReference type="Google" id="ProtNLM"/>
    </source>
</evidence>
<name>A0A4S2MLU9_9PEZI</name>
<feature type="compositionally biased region" description="Low complexity" evidence="1">
    <location>
        <begin position="305"/>
        <end position="315"/>
    </location>
</feature>
<sequence length="552" mass="63041">MSSTTITTASPYNMDMNNPDIDFLASTPQIYQSGNFPVIISAHRYHDSQTHYESELPASPRPREECQPSGEQDPLLDAWLSTDNQSNMERFVDNEPLPAFIARAAGCNSVLTAHVPIETGHAISAYSQSQQSYGPAYDTGRQRVPQFVRSEASSEEDHKFNYDPERWLSYQSVDNGPSMLQRPRRLPDEDFDLSFGIPPPPPLDENHPFSPSFLEVFHLGAPSPQEVVGCEEEEDCNDDDDEALSFPSSPGDNSSGSNSYIDDIPMPHTNKKIIELLSGPPEIASESQHPSPTPNKPPISRPKHTTTSTSTSTSTAHRKTTQGPGPQRQLHRGRRAIPSEPYRPSNRRTAAPERPFRCLYRFAGCEYLFKAKNEWKRHIITQHTQPFTWKCDEPMCNEKGKRAFKRKDLYGAHLKRCHAPNDKPHGGKEHPAYLKVFEVWWKTTVPELQDKAKMLDRLHPERARCVFCGRLFKEDKAWDQMLEHVGQHYEGHGDELEEGRGEVDENLIEWSLKHKVIRRLFPRVMKTMGQDGQEEFLEYELVDNDRRKRGKK</sequence>
<dbReference type="InterPro" id="IPR039970">
    <property type="entry name" value="TF_Grauzone"/>
</dbReference>
<evidence type="ECO:0000256" key="1">
    <source>
        <dbReference type="SAM" id="MobiDB-lite"/>
    </source>
</evidence>
<gene>
    <name evidence="2" type="ORF">EX30DRAFT_173645</name>
</gene>
<organism evidence="2 3">
    <name type="scientific">Ascodesmis nigricans</name>
    <dbReference type="NCBI Taxonomy" id="341454"/>
    <lineage>
        <taxon>Eukaryota</taxon>
        <taxon>Fungi</taxon>
        <taxon>Dikarya</taxon>
        <taxon>Ascomycota</taxon>
        <taxon>Pezizomycotina</taxon>
        <taxon>Pezizomycetes</taxon>
        <taxon>Pezizales</taxon>
        <taxon>Ascodesmidaceae</taxon>
        <taxon>Ascodesmis</taxon>
    </lineage>
</organism>
<dbReference type="OrthoDB" id="5388486at2759"/>
<evidence type="ECO:0000313" key="2">
    <source>
        <dbReference type="EMBL" id="TGZ77943.1"/>
    </source>
</evidence>
<accession>A0A4S2MLU9</accession>
<dbReference type="AlphaFoldDB" id="A0A4S2MLU9"/>
<dbReference type="EMBL" id="ML220147">
    <property type="protein sequence ID" value="TGZ77943.1"/>
    <property type="molecule type" value="Genomic_DNA"/>
</dbReference>
<feature type="region of interest" description="Disordered" evidence="1">
    <location>
        <begin position="282"/>
        <end position="349"/>
    </location>
</feature>
<dbReference type="PANTHER" id="PTHR23225:SF2">
    <property type="entry name" value="AT09679P-RELATED"/>
    <property type="match status" value="1"/>
</dbReference>
<feature type="compositionally biased region" description="Pro residues" evidence="1">
    <location>
        <begin position="291"/>
        <end position="300"/>
    </location>
</feature>
<reference evidence="2 3" key="1">
    <citation type="submission" date="2019-04" db="EMBL/GenBank/DDBJ databases">
        <title>Comparative genomics and transcriptomics to analyze fruiting body development in filamentous ascomycetes.</title>
        <authorList>
            <consortium name="DOE Joint Genome Institute"/>
            <person name="Lutkenhaus R."/>
            <person name="Traeger S."/>
            <person name="Breuer J."/>
            <person name="Kuo A."/>
            <person name="Lipzen A."/>
            <person name="Pangilinan J."/>
            <person name="Dilworth D."/>
            <person name="Sandor L."/>
            <person name="Poggeler S."/>
            <person name="Barry K."/>
            <person name="Grigoriev I.V."/>
            <person name="Nowrousian M."/>
        </authorList>
    </citation>
    <scope>NUCLEOTIDE SEQUENCE [LARGE SCALE GENOMIC DNA]</scope>
    <source>
        <strain evidence="2 3">CBS 389.68</strain>
    </source>
</reference>
<evidence type="ECO:0000313" key="3">
    <source>
        <dbReference type="Proteomes" id="UP000298138"/>
    </source>
</evidence>
<dbReference type="Gene3D" id="3.30.160.60">
    <property type="entry name" value="Classic Zinc Finger"/>
    <property type="match status" value="1"/>
</dbReference>
<protein>
    <recommendedName>
        <fullName evidence="4">C2H2-type domain-containing protein</fullName>
    </recommendedName>
</protein>
<dbReference type="InParanoid" id="A0A4S2MLU9"/>
<feature type="compositionally biased region" description="Acidic residues" evidence="1">
    <location>
        <begin position="229"/>
        <end position="243"/>
    </location>
</feature>
<dbReference type="STRING" id="341454.A0A4S2MLU9"/>
<dbReference type="GO" id="GO:0003700">
    <property type="term" value="F:DNA-binding transcription factor activity"/>
    <property type="evidence" value="ECO:0007669"/>
    <property type="project" value="InterPro"/>
</dbReference>
<feature type="compositionally biased region" description="Low complexity" evidence="1">
    <location>
        <begin position="245"/>
        <end position="259"/>
    </location>
</feature>
<keyword evidence="3" id="KW-1185">Reference proteome</keyword>
<feature type="region of interest" description="Disordered" evidence="1">
    <location>
        <begin position="227"/>
        <end position="266"/>
    </location>
</feature>
<dbReference type="Proteomes" id="UP000298138">
    <property type="component" value="Unassembled WGS sequence"/>
</dbReference>
<feature type="region of interest" description="Disordered" evidence="1">
    <location>
        <begin position="50"/>
        <end position="73"/>
    </location>
</feature>
<dbReference type="PANTHER" id="PTHR23225">
    <property type="entry name" value="ZINC FINGER PROTEIN"/>
    <property type="match status" value="1"/>
</dbReference>
<proteinExistence type="predicted"/>